<gene>
    <name evidence="1" type="ORF">LCGC14_2785040</name>
</gene>
<reference evidence="1" key="1">
    <citation type="journal article" date="2015" name="Nature">
        <title>Complex archaea that bridge the gap between prokaryotes and eukaryotes.</title>
        <authorList>
            <person name="Spang A."/>
            <person name="Saw J.H."/>
            <person name="Jorgensen S.L."/>
            <person name="Zaremba-Niedzwiedzka K."/>
            <person name="Martijn J."/>
            <person name="Lind A.E."/>
            <person name="van Eijk R."/>
            <person name="Schleper C."/>
            <person name="Guy L."/>
            <person name="Ettema T.J."/>
        </authorList>
    </citation>
    <scope>NUCLEOTIDE SEQUENCE</scope>
</reference>
<comment type="caution">
    <text evidence="1">The sequence shown here is derived from an EMBL/GenBank/DDBJ whole genome shotgun (WGS) entry which is preliminary data.</text>
</comment>
<organism evidence="1">
    <name type="scientific">marine sediment metagenome</name>
    <dbReference type="NCBI Taxonomy" id="412755"/>
    <lineage>
        <taxon>unclassified sequences</taxon>
        <taxon>metagenomes</taxon>
        <taxon>ecological metagenomes</taxon>
    </lineage>
</organism>
<sequence>MSQTQTIPDYEVHCTNCRWWGYMSQLKTIYVHIGPDDVSAEPGCPQCLLGGLEFEENSVEEALTNLVSAGKQFKASMENLHCQISQQQQS</sequence>
<proteinExistence type="predicted"/>
<accession>A0A0F9BIL3</accession>
<name>A0A0F9BIL3_9ZZZZ</name>
<evidence type="ECO:0000313" key="1">
    <source>
        <dbReference type="EMBL" id="KKK84271.1"/>
    </source>
</evidence>
<protein>
    <submittedName>
        <fullName evidence="1">Uncharacterized protein</fullName>
    </submittedName>
</protein>
<dbReference type="AlphaFoldDB" id="A0A0F9BIL3"/>
<dbReference type="EMBL" id="LAZR01051854">
    <property type="protein sequence ID" value="KKK84271.1"/>
    <property type="molecule type" value="Genomic_DNA"/>
</dbReference>